<sequence length="294" mass="32908">MDFNNFFEVKAFVIVLSEIKKTCRNRWQLISLVFQKSIYEQSMSIKRHIPNLITLLNLLCGTIAVIFAVQGSLIMAAIFVAGGIFFDFFDGLAARSLKVSSDIGLQLDSLADVVTSGVVPGIVMYQLLDNALPGNSGVENTGWEVNTGWWDWNFNTLALIGLLISLASAYRLAKFNVDDRQTDSFIGVPTPANALLVLSFPLILTYQPDSFLTGLILNEWFLIAITLLSCYLLNAEIKLFALKFKNWGFADNKVRYFFLLLCLVLTLVFQFVAVPLIIFSYVILSVVFPKNEEV</sequence>
<dbReference type="Pfam" id="PF01066">
    <property type="entry name" value="CDP-OH_P_transf"/>
    <property type="match status" value="1"/>
</dbReference>
<evidence type="ECO:0000313" key="4">
    <source>
        <dbReference type="EMBL" id="SFF74158.1"/>
    </source>
</evidence>
<dbReference type="PROSITE" id="PS00379">
    <property type="entry name" value="CDP_ALCOHOL_P_TRANSF"/>
    <property type="match status" value="1"/>
</dbReference>
<reference evidence="5" key="1">
    <citation type="submission" date="2016-10" db="EMBL/GenBank/DDBJ databases">
        <authorList>
            <person name="Varghese N."/>
            <person name="Submissions S."/>
        </authorList>
    </citation>
    <scope>NUCLEOTIDE SEQUENCE [LARGE SCALE GENOMIC DNA]</scope>
    <source>
        <strain evidence="5">DSM 23515</strain>
    </source>
</reference>
<keyword evidence="1 2" id="KW-0808">Transferase</keyword>
<dbReference type="InterPro" id="IPR000462">
    <property type="entry name" value="CDP-OH_P_trans"/>
</dbReference>
<evidence type="ECO:0000313" key="5">
    <source>
        <dbReference type="Proteomes" id="UP000199116"/>
    </source>
</evidence>
<protein>
    <submittedName>
        <fullName evidence="4">CDP-diacylglycerol---serine O-phosphatidyltransferase</fullName>
    </submittedName>
</protein>
<dbReference type="InterPro" id="IPR048254">
    <property type="entry name" value="CDP_ALCOHOL_P_TRANSF_CS"/>
</dbReference>
<feature type="transmembrane region" description="Helical" evidence="3">
    <location>
        <begin position="210"/>
        <end position="235"/>
    </location>
</feature>
<dbReference type="GO" id="GO:0016780">
    <property type="term" value="F:phosphotransferase activity, for other substituted phosphate groups"/>
    <property type="evidence" value="ECO:0007669"/>
    <property type="project" value="InterPro"/>
</dbReference>
<proteinExistence type="inferred from homology"/>
<dbReference type="Gene3D" id="1.20.120.1760">
    <property type="match status" value="1"/>
</dbReference>
<dbReference type="InterPro" id="IPR043130">
    <property type="entry name" value="CDP-OH_PTrfase_TM_dom"/>
</dbReference>
<organism evidence="4 5">
    <name type="scientific">Salegentibacter agarivorans</name>
    <dbReference type="NCBI Taxonomy" id="345907"/>
    <lineage>
        <taxon>Bacteria</taxon>
        <taxon>Pseudomonadati</taxon>
        <taxon>Bacteroidota</taxon>
        <taxon>Flavobacteriia</taxon>
        <taxon>Flavobacteriales</taxon>
        <taxon>Flavobacteriaceae</taxon>
        <taxon>Salegentibacter</taxon>
    </lineage>
</organism>
<dbReference type="GO" id="GO:0008654">
    <property type="term" value="P:phospholipid biosynthetic process"/>
    <property type="evidence" value="ECO:0007669"/>
    <property type="project" value="InterPro"/>
</dbReference>
<keyword evidence="3" id="KW-0812">Transmembrane</keyword>
<accession>A0A1I2L6I7</accession>
<keyword evidence="3" id="KW-1133">Transmembrane helix</keyword>
<dbReference type="AlphaFoldDB" id="A0A1I2L6I7"/>
<dbReference type="GO" id="GO:0016020">
    <property type="term" value="C:membrane"/>
    <property type="evidence" value="ECO:0007669"/>
    <property type="project" value="InterPro"/>
</dbReference>
<keyword evidence="3" id="KW-0472">Membrane</keyword>
<feature type="transmembrane region" description="Helical" evidence="3">
    <location>
        <begin position="152"/>
        <end position="173"/>
    </location>
</feature>
<name>A0A1I2L6I7_9FLAO</name>
<dbReference type="Proteomes" id="UP000199116">
    <property type="component" value="Unassembled WGS sequence"/>
</dbReference>
<feature type="transmembrane region" description="Helical" evidence="3">
    <location>
        <begin position="256"/>
        <end position="284"/>
    </location>
</feature>
<keyword evidence="5" id="KW-1185">Reference proteome</keyword>
<gene>
    <name evidence="4" type="ORF">SAMN04488033_10755</name>
</gene>
<feature type="transmembrane region" description="Helical" evidence="3">
    <location>
        <begin position="49"/>
        <end position="67"/>
    </location>
</feature>
<comment type="similarity">
    <text evidence="2">Belongs to the CDP-alcohol phosphatidyltransferase class-I family.</text>
</comment>
<dbReference type="EMBL" id="FOOH01000007">
    <property type="protein sequence ID" value="SFF74158.1"/>
    <property type="molecule type" value="Genomic_DNA"/>
</dbReference>
<evidence type="ECO:0000256" key="2">
    <source>
        <dbReference type="RuleBase" id="RU003750"/>
    </source>
</evidence>
<evidence type="ECO:0000256" key="1">
    <source>
        <dbReference type="ARBA" id="ARBA00022679"/>
    </source>
</evidence>
<evidence type="ECO:0000256" key="3">
    <source>
        <dbReference type="SAM" id="Phobius"/>
    </source>
</evidence>
<feature type="transmembrane region" description="Helical" evidence="3">
    <location>
        <begin position="185"/>
        <end position="204"/>
    </location>
</feature>